<dbReference type="SMART" id="SM00184">
    <property type="entry name" value="RING"/>
    <property type="match status" value="1"/>
</dbReference>
<evidence type="ECO:0000313" key="8">
    <source>
        <dbReference type="Proteomes" id="UP001295684"/>
    </source>
</evidence>
<dbReference type="CDD" id="cd20104">
    <property type="entry name" value="MBT_PHF20L1-like"/>
    <property type="match status" value="1"/>
</dbReference>
<dbReference type="InterPro" id="IPR016197">
    <property type="entry name" value="Chromo-like_dom_sf"/>
</dbReference>
<feature type="region of interest" description="Disordered" evidence="5">
    <location>
        <begin position="373"/>
        <end position="527"/>
    </location>
</feature>
<feature type="compositionally biased region" description="Basic and acidic residues" evidence="5">
    <location>
        <begin position="577"/>
        <end position="588"/>
    </location>
</feature>
<evidence type="ECO:0000256" key="2">
    <source>
        <dbReference type="ARBA" id="ARBA00022771"/>
    </source>
</evidence>
<dbReference type="PROSITE" id="PS00518">
    <property type="entry name" value="ZF_RING_1"/>
    <property type="match status" value="1"/>
</dbReference>
<feature type="compositionally biased region" description="Polar residues" evidence="5">
    <location>
        <begin position="400"/>
        <end position="417"/>
    </location>
</feature>
<dbReference type="PROSITE" id="PS50089">
    <property type="entry name" value="ZF_RING_2"/>
    <property type="match status" value="1"/>
</dbReference>
<evidence type="ECO:0000259" key="6">
    <source>
        <dbReference type="PROSITE" id="PS50089"/>
    </source>
</evidence>
<dbReference type="PANTHER" id="PTHR23041:SF78">
    <property type="entry name" value="E3 UBIQUITIN-PROTEIN LIGASE RNF4"/>
    <property type="match status" value="1"/>
</dbReference>
<dbReference type="InterPro" id="IPR047134">
    <property type="entry name" value="RNF4"/>
</dbReference>
<feature type="compositionally biased region" description="Basic and acidic residues" evidence="5">
    <location>
        <begin position="373"/>
        <end position="387"/>
    </location>
</feature>
<feature type="compositionally biased region" description="Polar residues" evidence="5">
    <location>
        <begin position="561"/>
        <end position="570"/>
    </location>
</feature>
<gene>
    <name evidence="7" type="ORF">ECRASSUSDP1_LOCUS25532</name>
</gene>
<dbReference type="InterPro" id="IPR017907">
    <property type="entry name" value="Znf_RING_CS"/>
</dbReference>
<dbReference type="AlphaFoldDB" id="A0AAD1Y290"/>
<comment type="caution">
    <text evidence="7">The sequence shown here is derived from an EMBL/GenBank/DDBJ whole genome shotgun (WGS) entry which is preliminary data.</text>
</comment>
<keyword evidence="2 4" id="KW-0863">Zinc-finger</keyword>
<dbReference type="Proteomes" id="UP001295684">
    <property type="component" value="Unassembled WGS sequence"/>
</dbReference>
<dbReference type="SUPFAM" id="SSF57850">
    <property type="entry name" value="RING/U-box"/>
    <property type="match status" value="1"/>
</dbReference>
<dbReference type="Pfam" id="PF13639">
    <property type="entry name" value="zf-RING_2"/>
    <property type="match status" value="1"/>
</dbReference>
<evidence type="ECO:0000313" key="7">
    <source>
        <dbReference type="EMBL" id="CAI2384013.1"/>
    </source>
</evidence>
<feature type="region of interest" description="Disordered" evidence="5">
    <location>
        <begin position="561"/>
        <end position="627"/>
    </location>
</feature>
<protein>
    <recommendedName>
        <fullName evidence="6">RING-type domain-containing protein</fullName>
    </recommendedName>
</protein>
<proteinExistence type="predicted"/>
<dbReference type="Gene3D" id="2.30.30.140">
    <property type="match status" value="1"/>
</dbReference>
<organism evidence="7 8">
    <name type="scientific">Euplotes crassus</name>
    <dbReference type="NCBI Taxonomy" id="5936"/>
    <lineage>
        <taxon>Eukaryota</taxon>
        <taxon>Sar</taxon>
        <taxon>Alveolata</taxon>
        <taxon>Ciliophora</taxon>
        <taxon>Intramacronucleata</taxon>
        <taxon>Spirotrichea</taxon>
        <taxon>Hypotrichia</taxon>
        <taxon>Euplotida</taxon>
        <taxon>Euplotidae</taxon>
        <taxon>Moneuplotes</taxon>
    </lineage>
</organism>
<sequence>MFMFKKLKQIGNGIKNGIRTKENENTQDQLNDRMGEQRNQDLVTRKRKFELLQNPLTPEESEDKCFYQEIDCRISEDPLLQLEEDDIDKDMKLKRLFKLRAKKLLERAESLTPSHYDEYFDPYGMSKEEEKEALQNLADQNEVLLNGKSKSLSLGLSEVEPKNAIIEEKKGDVTEKEKPQIRRCQSHQYKKSKSFSNKEELESSLKDFTCTICMDYMVGAKKLHCGHCFCDQCISFWFLREKFCPICKEKVREDKNIECNLIDFAVENILMRGSPEFESLKEDLKNWQNRKNQYLEWKKSHTLSNVSIGDKVDVRDTEYIWCTGSVERILKSKYNCADLYYVHYEGWSRCYDEYIPADSERIAPQNFYTSRTDIPKYTRHSGPDERIYGNVVEGGHDSPRNAQPENINDSNERPQNNSDPPQEQAEESQPPSVQPAREPPLRTQSNQTSNDEEDKDESEPQNTRRILTATISRPSTTSNRPTNSTIRRRLNILNTSIQRDRRNRESLSQNRRERRIEGTNRSSRSGLDELFSDFMGSYRNPSNQLQDSIIRSIQLRPSATNLQIMPISSPSRINSEGNERSNEERANSHPESTAVNEDTQLSEIPEQPQLSSQASKNEATTKTSEKK</sequence>
<evidence type="ECO:0000256" key="1">
    <source>
        <dbReference type="ARBA" id="ARBA00022723"/>
    </source>
</evidence>
<dbReference type="PANTHER" id="PTHR23041">
    <property type="entry name" value="RING FINGER DOMAIN-CONTAINING"/>
    <property type="match status" value="1"/>
</dbReference>
<feature type="domain" description="RING-type" evidence="6">
    <location>
        <begin position="210"/>
        <end position="248"/>
    </location>
</feature>
<reference evidence="7" key="1">
    <citation type="submission" date="2023-07" db="EMBL/GenBank/DDBJ databases">
        <authorList>
            <consortium name="AG Swart"/>
            <person name="Singh M."/>
            <person name="Singh A."/>
            <person name="Seah K."/>
            <person name="Emmerich C."/>
        </authorList>
    </citation>
    <scope>NUCLEOTIDE SEQUENCE</scope>
    <source>
        <strain evidence="7">DP1</strain>
    </source>
</reference>
<feature type="compositionally biased region" description="Acidic residues" evidence="5">
    <location>
        <begin position="450"/>
        <end position="459"/>
    </location>
</feature>
<evidence type="ECO:0000256" key="3">
    <source>
        <dbReference type="ARBA" id="ARBA00022833"/>
    </source>
</evidence>
<feature type="compositionally biased region" description="Basic and acidic residues" evidence="5">
    <location>
        <begin position="498"/>
        <end position="518"/>
    </location>
</feature>
<feature type="compositionally biased region" description="Low complexity" evidence="5">
    <location>
        <begin position="418"/>
        <end position="435"/>
    </location>
</feature>
<keyword evidence="1" id="KW-0479">Metal-binding</keyword>
<keyword evidence="3" id="KW-0862">Zinc</keyword>
<feature type="compositionally biased region" description="Low complexity" evidence="5">
    <location>
        <begin position="470"/>
        <end position="485"/>
    </location>
</feature>
<keyword evidence="8" id="KW-1185">Reference proteome</keyword>
<dbReference type="Gene3D" id="3.30.40.10">
    <property type="entry name" value="Zinc/RING finger domain, C3HC4 (zinc finger)"/>
    <property type="match status" value="1"/>
</dbReference>
<evidence type="ECO:0000256" key="5">
    <source>
        <dbReference type="SAM" id="MobiDB-lite"/>
    </source>
</evidence>
<dbReference type="EMBL" id="CAMPGE010026319">
    <property type="protein sequence ID" value="CAI2384013.1"/>
    <property type="molecule type" value="Genomic_DNA"/>
</dbReference>
<dbReference type="GO" id="GO:0008270">
    <property type="term" value="F:zinc ion binding"/>
    <property type="evidence" value="ECO:0007669"/>
    <property type="project" value="UniProtKB-KW"/>
</dbReference>
<evidence type="ECO:0000256" key="4">
    <source>
        <dbReference type="PROSITE-ProRule" id="PRU00175"/>
    </source>
</evidence>
<feature type="compositionally biased region" description="Polar residues" evidence="5">
    <location>
        <begin position="589"/>
        <end position="627"/>
    </location>
</feature>
<name>A0AAD1Y290_EUPCR</name>
<dbReference type="InterPro" id="IPR001841">
    <property type="entry name" value="Znf_RING"/>
</dbReference>
<accession>A0AAD1Y290</accession>
<dbReference type="InterPro" id="IPR013083">
    <property type="entry name" value="Znf_RING/FYVE/PHD"/>
</dbReference>
<dbReference type="SUPFAM" id="SSF54160">
    <property type="entry name" value="Chromo domain-like"/>
    <property type="match status" value="1"/>
</dbReference>